<sequence length="92" mass="10209">MQADFKPTTTEATAAKTIALPLIRRGDQGQTVKIAQKILIVNGYLGNESYDANFGQKTEQAVKNYQNNHNLAADGVVGMKTWEELIKDIRRS</sequence>
<feature type="domain" description="Peptidoglycan binding-like" evidence="1">
    <location>
        <begin position="28"/>
        <end position="85"/>
    </location>
</feature>
<evidence type="ECO:0000313" key="3">
    <source>
        <dbReference type="Proteomes" id="UP000729701"/>
    </source>
</evidence>
<accession>A0A951UWM4</accession>
<dbReference type="EMBL" id="JAHHGZ010000026">
    <property type="protein sequence ID" value="MBW4670035.1"/>
    <property type="molecule type" value="Genomic_DNA"/>
</dbReference>
<dbReference type="InterPro" id="IPR036366">
    <property type="entry name" value="PGBDSf"/>
</dbReference>
<dbReference type="Gene3D" id="1.10.101.10">
    <property type="entry name" value="PGBD-like superfamily/PGBD"/>
    <property type="match status" value="1"/>
</dbReference>
<comment type="caution">
    <text evidence="2">The sequence shown here is derived from an EMBL/GenBank/DDBJ whole genome shotgun (WGS) entry which is preliminary data.</text>
</comment>
<reference evidence="2" key="1">
    <citation type="submission" date="2021-05" db="EMBL/GenBank/DDBJ databases">
        <authorList>
            <person name="Pietrasiak N."/>
            <person name="Ward R."/>
            <person name="Stajich J.E."/>
            <person name="Kurbessoian T."/>
        </authorList>
    </citation>
    <scope>NUCLEOTIDE SEQUENCE</scope>
    <source>
        <strain evidence="2">GSE-NOS-MK-12-04C</strain>
    </source>
</reference>
<dbReference type="InterPro" id="IPR036365">
    <property type="entry name" value="PGBD-like_sf"/>
</dbReference>
<dbReference type="Pfam" id="PF01471">
    <property type="entry name" value="PG_binding_1"/>
    <property type="match status" value="1"/>
</dbReference>
<evidence type="ECO:0000313" key="2">
    <source>
        <dbReference type="EMBL" id="MBW4670035.1"/>
    </source>
</evidence>
<protein>
    <submittedName>
        <fullName evidence="2">Peptidoglycan-binding protein</fullName>
    </submittedName>
</protein>
<evidence type="ECO:0000259" key="1">
    <source>
        <dbReference type="Pfam" id="PF01471"/>
    </source>
</evidence>
<gene>
    <name evidence="2" type="ORF">KME60_22145</name>
</gene>
<name>A0A951UWM4_9CYAN</name>
<proteinExistence type="predicted"/>
<dbReference type="SUPFAM" id="SSF47090">
    <property type="entry name" value="PGBD-like"/>
    <property type="match status" value="1"/>
</dbReference>
<dbReference type="AlphaFoldDB" id="A0A951UWM4"/>
<dbReference type="Proteomes" id="UP000729701">
    <property type="component" value="Unassembled WGS sequence"/>
</dbReference>
<reference evidence="2" key="2">
    <citation type="journal article" date="2022" name="Microbiol. Resour. Announc.">
        <title>Metagenome Sequencing to Explore Phylogenomics of Terrestrial Cyanobacteria.</title>
        <authorList>
            <person name="Ward R.D."/>
            <person name="Stajich J.E."/>
            <person name="Johansen J.R."/>
            <person name="Huntemann M."/>
            <person name="Clum A."/>
            <person name="Foster B."/>
            <person name="Foster B."/>
            <person name="Roux S."/>
            <person name="Palaniappan K."/>
            <person name="Varghese N."/>
            <person name="Mukherjee S."/>
            <person name="Reddy T.B.K."/>
            <person name="Daum C."/>
            <person name="Copeland A."/>
            <person name="Chen I.A."/>
            <person name="Ivanova N.N."/>
            <person name="Kyrpides N.C."/>
            <person name="Shapiro N."/>
            <person name="Eloe-Fadrosh E.A."/>
            <person name="Pietrasiak N."/>
        </authorList>
    </citation>
    <scope>NUCLEOTIDE SEQUENCE</scope>
    <source>
        <strain evidence="2">GSE-NOS-MK-12-04C</strain>
    </source>
</reference>
<organism evidence="2 3">
    <name type="scientific">Cyanomargarita calcarea GSE-NOS-MK-12-04C</name>
    <dbReference type="NCBI Taxonomy" id="2839659"/>
    <lineage>
        <taxon>Bacteria</taxon>
        <taxon>Bacillati</taxon>
        <taxon>Cyanobacteriota</taxon>
        <taxon>Cyanophyceae</taxon>
        <taxon>Nostocales</taxon>
        <taxon>Cyanomargaritaceae</taxon>
        <taxon>Cyanomargarita</taxon>
    </lineage>
</organism>
<dbReference type="InterPro" id="IPR002477">
    <property type="entry name" value="Peptidoglycan-bd-like"/>
</dbReference>